<keyword evidence="3" id="KW-1185">Reference proteome</keyword>
<dbReference type="Proteomes" id="UP001240984">
    <property type="component" value="Unassembled WGS sequence"/>
</dbReference>
<name>A0ABT9MNL6_9ACTN</name>
<comment type="caution">
    <text evidence="2">The sequence shown here is derived from an EMBL/GenBank/DDBJ whole genome shotgun (WGS) entry which is preliminary data.</text>
</comment>
<dbReference type="RefSeq" id="WP_306827939.1">
    <property type="nucleotide sequence ID" value="NZ_JAUSRA010000001.1"/>
</dbReference>
<protein>
    <submittedName>
        <fullName evidence="2">Uncharacterized protein</fullName>
    </submittedName>
</protein>
<reference evidence="2 3" key="1">
    <citation type="submission" date="2023-07" db="EMBL/GenBank/DDBJ databases">
        <title>Sequencing the genomes of 1000 actinobacteria strains.</title>
        <authorList>
            <person name="Klenk H.-P."/>
        </authorList>
    </citation>
    <scope>NUCLEOTIDE SEQUENCE [LARGE SCALE GENOMIC DNA]</scope>
    <source>
        <strain evidence="2 3">DSM 44710</strain>
    </source>
</reference>
<dbReference type="EMBL" id="JAUSRA010000001">
    <property type="protein sequence ID" value="MDP9793043.1"/>
    <property type="molecule type" value="Genomic_DNA"/>
</dbReference>
<feature type="region of interest" description="Disordered" evidence="1">
    <location>
        <begin position="1"/>
        <end position="20"/>
    </location>
</feature>
<feature type="compositionally biased region" description="Basic and acidic residues" evidence="1">
    <location>
        <begin position="25"/>
        <end position="36"/>
    </location>
</feature>
<gene>
    <name evidence="2" type="ORF">J2S43_001555</name>
</gene>
<sequence length="44" mass="5029">MGLHDAIYRAQKDKPELAETEQRILDELTERDRDSEVLAAESAD</sequence>
<accession>A0ABT9MNL6</accession>
<proteinExistence type="predicted"/>
<evidence type="ECO:0000313" key="2">
    <source>
        <dbReference type="EMBL" id="MDP9793043.1"/>
    </source>
</evidence>
<evidence type="ECO:0000256" key="1">
    <source>
        <dbReference type="SAM" id="MobiDB-lite"/>
    </source>
</evidence>
<feature type="region of interest" description="Disordered" evidence="1">
    <location>
        <begin position="25"/>
        <end position="44"/>
    </location>
</feature>
<organism evidence="2 3">
    <name type="scientific">Catenuloplanes nepalensis</name>
    <dbReference type="NCBI Taxonomy" id="587533"/>
    <lineage>
        <taxon>Bacteria</taxon>
        <taxon>Bacillati</taxon>
        <taxon>Actinomycetota</taxon>
        <taxon>Actinomycetes</taxon>
        <taxon>Micromonosporales</taxon>
        <taxon>Micromonosporaceae</taxon>
        <taxon>Catenuloplanes</taxon>
    </lineage>
</organism>
<evidence type="ECO:0000313" key="3">
    <source>
        <dbReference type="Proteomes" id="UP001240984"/>
    </source>
</evidence>